<dbReference type="RefSeq" id="WP_174936801.1">
    <property type="nucleotide sequence ID" value="NZ_CABVPY010000001.1"/>
</dbReference>
<evidence type="ECO:0000313" key="1">
    <source>
        <dbReference type="EMBL" id="VWB08303.1"/>
    </source>
</evidence>
<reference evidence="1 2" key="1">
    <citation type="submission" date="2019-09" db="EMBL/GenBank/DDBJ databases">
        <authorList>
            <person name="Depoorter E."/>
        </authorList>
    </citation>
    <scope>NUCLEOTIDE SEQUENCE [LARGE SCALE GENOMIC DNA]</scope>
    <source>
        <strain evidence="1">LMG 6863</strain>
    </source>
</reference>
<evidence type="ECO:0000313" key="2">
    <source>
        <dbReference type="Proteomes" id="UP000494170"/>
    </source>
</evidence>
<dbReference type="Proteomes" id="UP000494170">
    <property type="component" value="Unassembled WGS sequence"/>
</dbReference>
<dbReference type="EMBL" id="CABVPY010000001">
    <property type="protein sequence ID" value="VWB08303.1"/>
    <property type="molecule type" value="Genomic_DNA"/>
</dbReference>
<name>A0A6P2GUZ8_BURL3</name>
<organism evidence="1 2">
    <name type="scientific">Burkholderia lata (strain ATCC 17760 / DSM 23089 / LMG 22485 / NCIMB 9086 / R18194 / 383)</name>
    <dbReference type="NCBI Taxonomy" id="482957"/>
    <lineage>
        <taxon>Bacteria</taxon>
        <taxon>Pseudomonadati</taxon>
        <taxon>Pseudomonadota</taxon>
        <taxon>Betaproteobacteria</taxon>
        <taxon>Burkholderiales</taxon>
        <taxon>Burkholderiaceae</taxon>
        <taxon>Burkholderia</taxon>
        <taxon>Burkholderia cepacia complex</taxon>
    </lineage>
</organism>
<dbReference type="AlphaFoldDB" id="A0A6P2GUZ8"/>
<sequence length="60" mass="6991">MNISTMSQRELLAQINVASNARRRYELADGNQWRDERHAREAVGAELDALAAEWHRRNLE</sequence>
<proteinExistence type="predicted"/>
<protein>
    <submittedName>
        <fullName evidence="1">Uncharacterized protein</fullName>
    </submittedName>
</protein>
<accession>A0A6P2GUZ8</accession>
<gene>
    <name evidence="1" type="ORF">BLA6863_00210</name>
</gene>